<feature type="transmembrane region" description="Helical" evidence="2">
    <location>
        <begin position="33"/>
        <end position="51"/>
    </location>
</feature>
<feature type="transmembrane region" description="Helical" evidence="2">
    <location>
        <begin position="149"/>
        <end position="169"/>
    </location>
</feature>
<evidence type="ECO:0000313" key="3">
    <source>
        <dbReference type="EMBL" id="QII10401.1"/>
    </source>
</evidence>
<name>A0A2C9CDR1_KUEST</name>
<proteinExistence type="predicted"/>
<dbReference type="Proteomes" id="UP000501926">
    <property type="component" value="Chromosome"/>
</dbReference>
<organism evidence="4 5">
    <name type="scientific">Kuenenia stuttgartiensis</name>
    <dbReference type="NCBI Taxonomy" id="174633"/>
    <lineage>
        <taxon>Bacteria</taxon>
        <taxon>Pseudomonadati</taxon>
        <taxon>Planctomycetota</taxon>
        <taxon>Candidatus Brocadiia</taxon>
        <taxon>Candidatus Brocadiales</taxon>
        <taxon>Candidatus Brocadiaceae</taxon>
        <taxon>Candidatus Kuenenia</taxon>
    </lineage>
</organism>
<keyword evidence="2" id="KW-1133">Transmembrane helix</keyword>
<reference evidence="4" key="1">
    <citation type="submission" date="2017-10" db="EMBL/GenBank/DDBJ databases">
        <authorList>
            <person name="Banno H."/>
            <person name="Chua N.-H."/>
        </authorList>
    </citation>
    <scope>NUCLEOTIDE SEQUENCE [LARGE SCALE GENOMIC DNA]</scope>
    <source>
        <strain evidence="4">Kuenenia_mbr1_ru-nijmegen</strain>
    </source>
</reference>
<keyword evidence="5" id="KW-1185">Reference proteome</keyword>
<dbReference type="AlphaFoldDB" id="A0A2C9CDR1"/>
<reference evidence="5" key="2">
    <citation type="submission" date="2017-10" db="EMBL/GenBank/DDBJ databases">
        <authorList>
            <person name="Frank J."/>
        </authorList>
    </citation>
    <scope>NUCLEOTIDE SEQUENCE [LARGE SCALE GENOMIC DNA]</scope>
</reference>
<dbReference type="KEGG" id="kst:KSMBR1_1283"/>
<dbReference type="RefSeq" id="WP_099324553.1">
    <property type="nucleotide sequence ID" value="NZ_CP049055.1"/>
</dbReference>
<accession>A0A2C9CDR1</accession>
<evidence type="ECO:0000313" key="4">
    <source>
        <dbReference type="EMBL" id="SOH03785.1"/>
    </source>
</evidence>
<sequence>MQTAKTGIEHGNHFRGNLFCEKREEKPFYFGKYILITLVTSFVVVLFSYLITHARQERFRMLETKRILEGHVVQLRLENDSLESEYSSLQKDPLRIEKEAREQLGYFAPGEVFYDKYRFNIKSVPGKKPVAATAPNRWKSFLFDGSFPWQLPAMIILVTAAYYLITYYYEYRKLYKSNR</sequence>
<evidence type="ECO:0000256" key="2">
    <source>
        <dbReference type="SAM" id="Phobius"/>
    </source>
</evidence>
<evidence type="ECO:0000256" key="1">
    <source>
        <dbReference type="SAM" id="Coils"/>
    </source>
</evidence>
<reference evidence="3 6" key="3">
    <citation type="submission" date="2020-02" db="EMBL/GenBank/DDBJ databases">
        <title>Newly sequenced genome of strain CSTR1 showed variability in Candidatus Kuenenia stuttgartiensis genomes.</title>
        <authorList>
            <person name="Ding C."/>
            <person name="Adrian L."/>
        </authorList>
    </citation>
    <scope>NUCLEOTIDE SEQUENCE [LARGE SCALE GENOMIC DNA]</scope>
    <source>
        <strain evidence="3 6">CSTR1</strain>
    </source>
</reference>
<dbReference type="Pfam" id="PF04977">
    <property type="entry name" value="DivIC"/>
    <property type="match status" value="1"/>
</dbReference>
<dbReference type="InterPro" id="IPR007060">
    <property type="entry name" value="FtsL/DivIC"/>
</dbReference>
<dbReference type="Proteomes" id="UP000221734">
    <property type="component" value="Chromosome Kuenenia_stuttgartiensis_MBR1"/>
</dbReference>
<evidence type="ECO:0000313" key="5">
    <source>
        <dbReference type="Proteomes" id="UP000221734"/>
    </source>
</evidence>
<evidence type="ECO:0000313" key="6">
    <source>
        <dbReference type="Proteomes" id="UP000501926"/>
    </source>
</evidence>
<gene>
    <name evidence="3" type="ORF">KsCSTR_10220</name>
    <name evidence="4" type="ORF">KSMBR1_1283</name>
</gene>
<protein>
    <submittedName>
        <fullName evidence="3">Septum formation initiator family protein</fullName>
    </submittedName>
</protein>
<feature type="coiled-coil region" evidence="1">
    <location>
        <begin position="65"/>
        <end position="92"/>
    </location>
</feature>
<keyword evidence="2" id="KW-0812">Transmembrane</keyword>
<keyword evidence="1" id="KW-0175">Coiled coil</keyword>
<dbReference type="EMBL" id="CP049055">
    <property type="protein sequence ID" value="QII10401.1"/>
    <property type="molecule type" value="Genomic_DNA"/>
</dbReference>
<keyword evidence="2" id="KW-0472">Membrane</keyword>
<dbReference type="OrthoDB" id="281319at2"/>
<dbReference type="EMBL" id="LT934425">
    <property type="protein sequence ID" value="SOH03785.1"/>
    <property type="molecule type" value="Genomic_DNA"/>
</dbReference>